<proteinExistence type="predicted"/>
<dbReference type="EMBL" id="BMAW01125254">
    <property type="protein sequence ID" value="GFU11595.1"/>
    <property type="molecule type" value="Genomic_DNA"/>
</dbReference>
<protein>
    <submittedName>
        <fullName evidence="1">Uncharacterized protein</fullName>
    </submittedName>
</protein>
<accession>A0A8X6Q800</accession>
<comment type="caution">
    <text evidence="1">The sequence shown here is derived from an EMBL/GenBank/DDBJ whole genome shotgun (WGS) entry which is preliminary data.</text>
</comment>
<sequence length="87" mass="10137">MRDVEQHRLLPLIWRIFSVIGTRAHDLTDWRDIDAMTTPLPLPQHGEVAVELGCRSRYHKSITRNRTEYGAIEVVCCLMTWLTSVFI</sequence>
<evidence type="ECO:0000313" key="2">
    <source>
        <dbReference type="Proteomes" id="UP000887013"/>
    </source>
</evidence>
<organism evidence="1 2">
    <name type="scientific">Nephila pilipes</name>
    <name type="common">Giant wood spider</name>
    <name type="synonym">Nephila maculata</name>
    <dbReference type="NCBI Taxonomy" id="299642"/>
    <lineage>
        <taxon>Eukaryota</taxon>
        <taxon>Metazoa</taxon>
        <taxon>Ecdysozoa</taxon>
        <taxon>Arthropoda</taxon>
        <taxon>Chelicerata</taxon>
        <taxon>Arachnida</taxon>
        <taxon>Araneae</taxon>
        <taxon>Araneomorphae</taxon>
        <taxon>Entelegynae</taxon>
        <taxon>Araneoidea</taxon>
        <taxon>Nephilidae</taxon>
        <taxon>Nephila</taxon>
    </lineage>
</organism>
<reference evidence="1" key="1">
    <citation type="submission" date="2020-08" db="EMBL/GenBank/DDBJ databases">
        <title>Multicomponent nature underlies the extraordinary mechanical properties of spider dragline silk.</title>
        <authorList>
            <person name="Kono N."/>
            <person name="Nakamura H."/>
            <person name="Mori M."/>
            <person name="Yoshida Y."/>
            <person name="Ohtoshi R."/>
            <person name="Malay A.D."/>
            <person name="Moran D.A.P."/>
            <person name="Tomita M."/>
            <person name="Numata K."/>
            <person name="Arakawa K."/>
        </authorList>
    </citation>
    <scope>NUCLEOTIDE SEQUENCE</scope>
</reference>
<evidence type="ECO:0000313" key="1">
    <source>
        <dbReference type="EMBL" id="GFU11595.1"/>
    </source>
</evidence>
<gene>
    <name evidence="1" type="ORF">NPIL_281871</name>
</gene>
<keyword evidence="2" id="KW-1185">Reference proteome</keyword>
<dbReference type="AlphaFoldDB" id="A0A8X6Q800"/>
<dbReference type="Proteomes" id="UP000887013">
    <property type="component" value="Unassembled WGS sequence"/>
</dbReference>
<name>A0A8X6Q800_NEPPI</name>